<dbReference type="InterPro" id="IPR001343">
    <property type="entry name" value="Hemolysn_Ca-bd"/>
</dbReference>
<keyword evidence="2" id="KW-0964">Secreted</keyword>
<dbReference type="NCBIfam" id="NF041519">
    <property type="entry name" value="bluetail"/>
    <property type="match status" value="1"/>
</dbReference>
<dbReference type="GO" id="GO:0016020">
    <property type="term" value="C:membrane"/>
    <property type="evidence" value="ECO:0007669"/>
    <property type="project" value="InterPro"/>
</dbReference>
<dbReference type="InterPro" id="IPR038081">
    <property type="entry name" value="CalX-like_sf"/>
</dbReference>
<name>A0A975TCT7_9NOST</name>
<comment type="subcellular location">
    <subcellularLocation>
        <location evidence="1">Secreted</location>
    </subcellularLocation>
</comment>
<dbReference type="InterPro" id="IPR048165">
    <property type="entry name" value="Bluetail_dom"/>
</dbReference>
<dbReference type="SMART" id="SM00237">
    <property type="entry name" value="Calx_beta"/>
    <property type="match status" value="2"/>
</dbReference>
<dbReference type="GO" id="GO:0030001">
    <property type="term" value="P:metal ion transport"/>
    <property type="evidence" value="ECO:0007669"/>
    <property type="project" value="TreeGrafter"/>
</dbReference>
<dbReference type="RefSeq" id="WP_190601909.1">
    <property type="nucleotide sequence ID" value="NZ_CP021056.1"/>
</dbReference>
<dbReference type="InterPro" id="IPR013783">
    <property type="entry name" value="Ig-like_fold"/>
</dbReference>
<dbReference type="InterPro" id="IPR051171">
    <property type="entry name" value="CaCA"/>
</dbReference>
<dbReference type="KEGG" id="rsin:B6N60_05183"/>
<keyword evidence="3" id="KW-0732">Signal</keyword>
<dbReference type="Pfam" id="PF00188">
    <property type="entry name" value="CAP"/>
    <property type="match status" value="1"/>
</dbReference>
<dbReference type="Gene3D" id="2.60.40.2030">
    <property type="match status" value="2"/>
</dbReference>
<dbReference type="Gene3D" id="3.40.33.10">
    <property type="entry name" value="CAP"/>
    <property type="match status" value="1"/>
</dbReference>
<reference evidence="8" key="1">
    <citation type="submission" date="2017-04" db="EMBL/GenBank/DDBJ databases">
        <title>Genome deletions in a multicellular cyanobacterial endosymbiont for morphological adaptation in marine diatoms.</title>
        <authorList>
            <person name="Wang Y."/>
            <person name="Gao H."/>
            <person name="Li R."/>
            <person name="Xu X."/>
        </authorList>
    </citation>
    <scope>NUCLEOTIDE SEQUENCE</scope>
    <source>
        <strain evidence="8">FACHB 800</strain>
    </source>
</reference>
<dbReference type="AlphaFoldDB" id="A0A975TCT7"/>
<dbReference type="GO" id="GO:0005576">
    <property type="term" value="C:extracellular region"/>
    <property type="evidence" value="ECO:0007669"/>
    <property type="project" value="UniProtKB-SubCell"/>
</dbReference>
<evidence type="ECO:0000256" key="5">
    <source>
        <dbReference type="ARBA" id="ARBA00022837"/>
    </source>
</evidence>
<dbReference type="Gene3D" id="2.60.40.10">
    <property type="entry name" value="Immunoglobulins"/>
    <property type="match status" value="1"/>
</dbReference>
<keyword evidence="5" id="KW-0106">Calcium</keyword>
<dbReference type="Gene3D" id="2.150.10.10">
    <property type="entry name" value="Serralysin-like metalloprotease, C-terminal"/>
    <property type="match status" value="1"/>
</dbReference>
<protein>
    <submittedName>
        <fullName evidence="8">SCP-like extracellular protein, putative</fullName>
    </submittedName>
</protein>
<dbReference type="InterPro" id="IPR014044">
    <property type="entry name" value="CAP_dom"/>
</dbReference>
<dbReference type="Pfam" id="PF17210">
    <property type="entry name" value="SdrD_B"/>
    <property type="match status" value="1"/>
</dbReference>
<evidence type="ECO:0000256" key="2">
    <source>
        <dbReference type="ARBA" id="ARBA00022525"/>
    </source>
</evidence>
<evidence type="ECO:0000256" key="6">
    <source>
        <dbReference type="ARBA" id="ARBA00023065"/>
    </source>
</evidence>
<dbReference type="InterPro" id="IPR003644">
    <property type="entry name" value="Calx_beta"/>
</dbReference>
<feature type="domain" description="Calx-beta" evidence="7">
    <location>
        <begin position="554"/>
        <end position="654"/>
    </location>
</feature>
<dbReference type="PANTHER" id="PTHR11878:SF65">
    <property type="entry name" value="NA_CA-EXCHANGE PROTEIN, ISOFORM G"/>
    <property type="match status" value="1"/>
</dbReference>
<dbReference type="Proteomes" id="UP000683511">
    <property type="component" value="Chromosome"/>
</dbReference>
<feature type="domain" description="Calx-beta" evidence="7">
    <location>
        <begin position="666"/>
        <end position="763"/>
    </location>
</feature>
<evidence type="ECO:0000259" key="7">
    <source>
        <dbReference type="SMART" id="SM00237"/>
    </source>
</evidence>
<dbReference type="SUPFAM" id="SSF141072">
    <property type="entry name" value="CalX-like"/>
    <property type="match status" value="2"/>
</dbReference>
<dbReference type="Pfam" id="PF00353">
    <property type="entry name" value="HemolysinCabind"/>
    <property type="match status" value="1"/>
</dbReference>
<dbReference type="GO" id="GO:0007154">
    <property type="term" value="P:cell communication"/>
    <property type="evidence" value="ECO:0007669"/>
    <property type="project" value="InterPro"/>
</dbReference>
<dbReference type="InterPro" id="IPR033764">
    <property type="entry name" value="Sdr_B"/>
</dbReference>
<evidence type="ECO:0000256" key="3">
    <source>
        <dbReference type="ARBA" id="ARBA00022729"/>
    </source>
</evidence>
<dbReference type="Pfam" id="PF03160">
    <property type="entry name" value="Calx-beta"/>
    <property type="match status" value="2"/>
</dbReference>
<dbReference type="PANTHER" id="PTHR11878">
    <property type="entry name" value="SODIUM/CALCIUM EXCHANGER"/>
    <property type="match status" value="1"/>
</dbReference>
<dbReference type="InterPro" id="IPR011049">
    <property type="entry name" value="Serralysin-like_metalloprot_C"/>
</dbReference>
<proteinExistence type="predicted"/>
<dbReference type="InterPro" id="IPR035940">
    <property type="entry name" value="CAP_sf"/>
</dbReference>
<keyword evidence="6" id="KW-0406">Ion transport</keyword>
<keyword evidence="6" id="KW-0813">Transport</keyword>
<evidence type="ECO:0000256" key="4">
    <source>
        <dbReference type="ARBA" id="ARBA00022737"/>
    </source>
</evidence>
<dbReference type="SUPFAM" id="SSF51120">
    <property type="entry name" value="beta-Roll"/>
    <property type="match status" value="1"/>
</dbReference>
<organism evidence="8 9">
    <name type="scientific">Richelia sinica FACHB-800</name>
    <dbReference type="NCBI Taxonomy" id="1357546"/>
    <lineage>
        <taxon>Bacteria</taxon>
        <taxon>Bacillati</taxon>
        <taxon>Cyanobacteriota</taxon>
        <taxon>Cyanophyceae</taxon>
        <taxon>Nostocales</taxon>
        <taxon>Nostocaceae</taxon>
        <taxon>Richelia</taxon>
    </lineage>
</organism>
<dbReference type="GO" id="GO:0005509">
    <property type="term" value="F:calcium ion binding"/>
    <property type="evidence" value="ECO:0007669"/>
    <property type="project" value="InterPro"/>
</dbReference>
<dbReference type="SUPFAM" id="SSF55797">
    <property type="entry name" value="PR-1-like"/>
    <property type="match status" value="1"/>
</dbReference>
<gene>
    <name evidence="8" type="ORF">B6N60_05183</name>
</gene>
<sequence>MAQPTALEQEMLELMNRFRLNPAAELSLLLNSSDADVKNALAYFNVRLTELTNQWSSLVAAQPLAWSSLLNEAAAGHNQFMINQDQQSHQLPGEPSLGDRVNNVGYTNWTGLAENVFAYGKSVFHGYAAFAINWGLTSTGIQNPAAHRGNMINNNFREVGLSITPENNPATSVGSLVVTQNFANNNTLTNKGYLLGVAFRDFDRDNFYDAGEGLGDVQINVTRLNSTPFRQNLGTMNAGGYQTLLDPGQYLVRFFRNGSLVRSQTTTINATNTSNVKLDLQLDVGTAPNAGLGKIVGTLFNDLNGNGVWNQWEPVLSGWQVFLDSNGNKKLDSGETSVVTDANGEYSFNNLAPGTYNVAELLPSGWQQTAPNTNSPIGLETYKLDDGVLDGAITYTSGDTMIFNAFTAKSATETLNSITVGLSSYGNPRALFLYRDLNGNNTPDSNEKVLELATNFTGNTGFANLAITPTTVSGTFFVAALYRGNGSNSTWIPRDTNNPSGKSWLAFSAANSFNSANFSAVNVTGTNWLLRANTSGPLSQAITLSANQTLAQVNFGNQNVNNNQPHIFINNVLATEGNSGSSNAIFTVNLSRASSQVVTVNYATANQTASAGSDYSRTTGTLTFNPGETQKTINVAVLGDTASEADENFLVNLANPTNGMIGDSQGVGTILSDDIATISIQNLTVVEGRDNQAVVNVTLNAPSTQAVSVTYTTSAGTATTNTDFTPITGTLTFNPGQTQRTLNIPIVNDALNEADETFTVTLASPSNTLLGTSTATVTITDTLQSSATAILPSNVENLTLTGTTAINGTGNAGHNRITGNSGNNILTGLDGNDIFTGGGGKDTLTGGLGQDRFNYQTLTHSLLNNFDRITDFNANAGQDLFQLSTQRSGFINVGAVATLDNAGITAKLTTTNFGTNFAAQFTFGSRTFVAINDGIAGFNATTDGIVEVTGFTGTININDFI</sequence>
<keyword evidence="9" id="KW-1185">Reference proteome</keyword>
<keyword evidence="4" id="KW-0677">Repeat</keyword>
<evidence type="ECO:0000313" key="9">
    <source>
        <dbReference type="Proteomes" id="UP000683511"/>
    </source>
</evidence>
<evidence type="ECO:0000313" key="8">
    <source>
        <dbReference type="EMBL" id="QXE26451.1"/>
    </source>
</evidence>
<accession>A0A975TCT7</accession>
<dbReference type="SUPFAM" id="SSF117074">
    <property type="entry name" value="Hypothetical protein PA1324"/>
    <property type="match status" value="1"/>
</dbReference>
<evidence type="ECO:0000256" key="1">
    <source>
        <dbReference type="ARBA" id="ARBA00004613"/>
    </source>
</evidence>
<dbReference type="EMBL" id="CP021056">
    <property type="protein sequence ID" value="QXE26451.1"/>
    <property type="molecule type" value="Genomic_DNA"/>
</dbReference>